<dbReference type="Pfam" id="PF09587">
    <property type="entry name" value="PGA_cap"/>
    <property type="match status" value="1"/>
</dbReference>
<dbReference type="RefSeq" id="WP_254154684.1">
    <property type="nucleotide sequence ID" value="NZ_JAHESD010000037.1"/>
</dbReference>
<proteinExistence type="inferred from homology"/>
<dbReference type="InterPro" id="IPR029052">
    <property type="entry name" value="Metallo-depent_PP-like"/>
</dbReference>
<dbReference type="SUPFAM" id="SSF56300">
    <property type="entry name" value="Metallo-dependent phosphatases"/>
    <property type="match status" value="1"/>
</dbReference>
<comment type="similarity">
    <text evidence="1">Belongs to the CapA family.</text>
</comment>
<comment type="caution">
    <text evidence="3">The sequence shown here is derived from an EMBL/GenBank/DDBJ whole genome shotgun (WGS) entry which is preliminary data.</text>
</comment>
<dbReference type="InterPro" id="IPR019079">
    <property type="entry name" value="Capsule_synth_CapA"/>
</dbReference>
<dbReference type="SMART" id="SM00854">
    <property type="entry name" value="PGA_cap"/>
    <property type="match status" value="1"/>
</dbReference>
<evidence type="ECO:0000313" key="3">
    <source>
        <dbReference type="EMBL" id="MBT1704727.1"/>
    </source>
</evidence>
<dbReference type="PANTHER" id="PTHR33393:SF12">
    <property type="entry name" value="CAPSULE BIOSYNTHESIS PROTEIN CAPA"/>
    <property type="match status" value="1"/>
</dbReference>
<dbReference type="InterPro" id="IPR052169">
    <property type="entry name" value="CW_Biosynth-Accessory"/>
</dbReference>
<evidence type="ECO:0000259" key="2">
    <source>
        <dbReference type="SMART" id="SM00854"/>
    </source>
</evidence>
<evidence type="ECO:0000256" key="1">
    <source>
        <dbReference type="ARBA" id="ARBA00005662"/>
    </source>
</evidence>
<feature type="domain" description="Capsule synthesis protein CapA" evidence="2">
    <location>
        <begin position="25"/>
        <end position="268"/>
    </location>
</feature>
<reference evidence="3 4" key="1">
    <citation type="submission" date="2021-05" db="EMBL/GenBank/DDBJ databases">
        <title>A Polyphasic approach of four new species of the genus Ohtaekwangia: Ohtaekwangia histidinii sp. nov., Ohtaekwangia cretensis sp. nov., Ohtaekwangia indiensis sp. nov., Ohtaekwangia reichenbachii sp. nov. from diverse environment.</title>
        <authorList>
            <person name="Octaviana S."/>
        </authorList>
    </citation>
    <scope>NUCLEOTIDE SEQUENCE [LARGE SCALE GENOMIC DNA]</scope>
    <source>
        <strain evidence="3 4">PWU20</strain>
    </source>
</reference>
<sequence length="434" mass="49696">MKKYLFVFLTLLHYTSFSQDTTRLSLLFLGDIMQHDSQISDAYNPTTKTYDYKPCFQYVKPYTQAVDLAIGNLELTLAGPPYKGYPQFSAPDQLLFALKDMGMDALVTANNHCVDTGKKGLGRTIKMLDSLKIPHTGTFTNEQEKLRLNPLLIERKGFRLALLNYTYGTNGLPVYKPNIVNLIDTASIAKDLVKAKGLMPDAIIVFMHWGAEYQSLPSKWQKDVAEFCFKKGVQLVIGAHPHVLQPMEWRKEKNQLIAYSLGNFVSGQRKRYTDGGAMIRIELEKIKVNDSISFTGIDTASYILQWVHRTADAEKNYYVFPIPTVESEINKYVKDVEGREAFKVFLADSRNLYKKHNLNINEFSSKPSYVIEYRGTESDTLQVRQYLQKETEIRIINDQLGRRIQIGPFSQPDANFVLKNIRLNEAVIKEKEKQ</sequence>
<accession>A0ABS5VTI0</accession>
<organism evidence="3 4">
    <name type="scientific">Chryseosolibacter indicus</name>
    <dbReference type="NCBI Taxonomy" id="2782351"/>
    <lineage>
        <taxon>Bacteria</taxon>
        <taxon>Pseudomonadati</taxon>
        <taxon>Bacteroidota</taxon>
        <taxon>Cytophagia</taxon>
        <taxon>Cytophagales</taxon>
        <taxon>Chryseotaleaceae</taxon>
        <taxon>Chryseosolibacter</taxon>
    </lineage>
</organism>
<dbReference type="Gene3D" id="3.60.21.10">
    <property type="match status" value="1"/>
</dbReference>
<dbReference type="Proteomes" id="UP000772618">
    <property type="component" value="Unassembled WGS sequence"/>
</dbReference>
<dbReference type="PANTHER" id="PTHR33393">
    <property type="entry name" value="POLYGLUTAMINE SYNTHESIS ACCESSORY PROTEIN RV0574C-RELATED"/>
    <property type="match status" value="1"/>
</dbReference>
<protein>
    <submittedName>
        <fullName evidence="3">CapA family protein</fullName>
    </submittedName>
</protein>
<dbReference type="CDD" id="cd07381">
    <property type="entry name" value="MPP_CapA"/>
    <property type="match status" value="1"/>
</dbReference>
<keyword evidence="4" id="KW-1185">Reference proteome</keyword>
<gene>
    <name evidence="3" type="ORF">KK060_15640</name>
</gene>
<dbReference type="EMBL" id="JAHESD010000037">
    <property type="protein sequence ID" value="MBT1704727.1"/>
    <property type="molecule type" value="Genomic_DNA"/>
</dbReference>
<name>A0ABS5VTI0_9BACT</name>
<evidence type="ECO:0000313" key="4">
    <source>
        <dbReference type="Proteomes" id="UP000772618"/>
    </source>
</evidence>